<sequence>AALTSVLGPWLLDNYRSYMDMGPGGLPYNAYGWLIAVYRKSFSRETRSTAAYDADPYKEAFLTEADRAFIPERRGDRPATTWHVFPSRQLDRFSPPEVQPLLVEAFDKIAADNAHLISVVPSRFERLHPAIVIGLSRTFVQKASHKARGEICHIHRGKDFSLHICMASQDCKLVIERGWGERHPLAGSHFLPKEYMMLYAPRSEEEVEVIKRCIKAAIGFNLNTHDV</sequence>
<dbReference type="Proteomes" id="UP000053558">
    <property type="component" value="Unassembled WGS sequence"/>
</dbReference>
<organism evidence="2 3">
    <name type="scientific">Coniophora puteana (strain RWD-64-598)</name>
    <name type="common">Brown rot fungus</name>
    <dbReference type="NCBI Taxonomy" id="741705"/>
    <lineage>
        <taxon>Eukaryota</taxon>
        <taxon>Fungi</taxon>
        <taxon>Dikarya</taxon>
        <taxon>Basidiomycota</taxon>
        <taxon>Agaricomycotina</taxon>
        <taxon>Agaricomycetes</taxon>
        <taxon>Agaricomycetidae</taxon>
        <taxon>Boletales</taxon>
        <taxon>Coniophorineae</taxon>
        <taxon>Coniophoraceae</taxon>
        <taxon>Coniophora</taxon>
    </lineage>
</organism>
<accession>A0A5M3MZ57</accession>
<evidence type="ECO:0000259" key="1">
    <source>
        <dbReference type="Pfam" id="PF17648"/>
    </source>
</evidence>
<dbReference type="PANTHER" id="PTHR38695">
    <property type="entry name" value="AMINO ACID PERMEASE_ SLC12A DOMAIN-CONTAINING PROTEIN"/>
    <property type="match status" value="1"/>
</dbReference>
<feature type="domain" description="Luciferase" evidence="1">
    <location>
        <begin position="148"/>
        <end position="217"/>
    </location>
</feature>
<name>A0A5M3MZ57_CONPW</name>
<dbReference type="OMA" id="TWTGDYP"/>
<dbReference type="OrthoDB" id="5358398at2759"/>
<dbReference type="RefSeq" id="XP_007765217.1">
    <property type="nucleotide sequence ID" value="XM_007767027.1"/>
</dbReference>
<dbReference type="KEGG" id="cput:CONPUDRAFT_21818"/>
<protein>
    <recommendedName>
        <fullName evidence="1">Luciferase domain-containing protein</fullName>
    </recommendedName>
</protein>
<dbReference type="Pfam" id="PF17648">
    <property type="entry name" value="Luciferase"/>
    <property type="match status" value="1"/>
</dbReference>
<proteinExistence type="predicted"/>
<evidence type="ECO:0000313" key="3">
    <source>
        <dbReference type="Proteomes" id="UP000053558"/>
    </source>
</evidence>
<dbReference type="InterPro" id="IPR048273">
    <property type="entry name" value="Luciferase"/>
</dbReference>
<keyword evidence="3" id="KW-1185">Reference proteome</keyword>
<feature type="non-terminal residue" evidence="2">
    <location>
        <position position="227"/>
    </location>
</feature>
<comment type="caution">
    <text evidence="2">The sequence shown here is derived from an EMBL/GenBank/DDBJ whole genome shotgun (WGS) entry which is preliminary data.</text>
</comment>
<dbReference type="AlphaFoldDB" id="A0A5M3MZ57"/>
<dbReference type="GeneID" id="19206547"/>
<dbReference type="EMBL" id="JH711575">
    <property type="protein sequence ID" value="EIW84084.1"/>
    <property type="molecule type" value="Genomic_DNA"/>
</dbReference>
<gene>
    <name evidence="2" type="ORF">CONPUDRAFT_21818</name>
</gene>
<reference evidence="3" key="1">
    <citation type="journal article" date="2012" name="Science">
        <title>The Paleozoic origin of enzymatic lignin decomposition reconstructed from 31 fungal genomes.</title>
        <authorList>
            <person name="Floudas D."/>
            <person name="Binder M."/>
            <person name="Riley R."/>
            <person name="Barry K."/>
            <person name="Blanchette R.A."/>
            <person name="Henrissat B."/>
            <person name="Martinez A.T."/>
            <person name="Otillar R."/>
            <person name="Spatafora J.W."/>
            <person name="Yadav J.S."/>
            <person name="Aerts A."/>
            <person name="Benoit I."/>
            <person name="Boyd A."/>
            <person name="Carlson A."/>
            <person name="Copeland A."/>
            <person name="Coutinho P.M."/>
            <person name="de Vries R.P."/>
            <person name="Ferreira P."/>
            <person name="Findley K."/>
            <person name="Foster B."/>
            <person name="Gaskell J."/>
            <person name="Glotzer D."/>
            <person name="Gorecki P."/>
            <person name="Heitman J."/>
            <person name="Hesse C."/>
            <person name="Hori C."/>
            <person name="Igarashi K."/>
            <person name="Jurgens J.A."/>
            <person name="Kallen N."/>
            <person name="Kersten P."/>
            <person name="Kohler A."/>
            <person name="Kuees U."/>
            <person name="Kumar T.K.A."/>
            <person name="Kuo A."/>
            <person name="LaButti K."/>
            <person name="Larrondo L.F."/>
            <person name="Lindquist E."/>
            <person name="Ling A."/>
            <person name="Lombard V."/>
            <person name="Lucas S."/>
            <person name="Lundell T."/>
            <person name="Martin R."/>
            <person name="McLaughlin D.J."/>
            <person name="Morgenstern I."/>
            <person name="Morin E."/>
            <person name="Murat C."/>
            <person name="Nagy L.G."/>
            <person name="Nolan M."/>
            <person name="Ohm R.A."/>
            <person name="Patyshakuliyeva A."/>
            <person name="Rokas A."/>
            <person name="Ruiz-Duenas F.J."/>
            <person name="Sabat G."/>
            <person name="Salamov A."/>
            <person name="Samejima M."/>
            <person name="Schmutz J."/>
            <person name="Slot J.C."/>
            <person name="St John F."/>
            <person name="Stenlid J."/>
            <person name="Sun H."/>
            <person name="Sun S."/>
            <person name="Syed K."/>
            <person name="Tsang A."/>
            <person name="Wiebenga A."/>
            <person name="Young D."/>
            <person name="Pisabarro A."/>
            <person name="Eastwood D.C."/>
            <person name="Martin F."/>
            <person name="Cullen D."/>
            <person name="Grigoriev I.V."/>
            <person name="Hibbett D.S."/>
        </authorList>
    </citation>
    <scope>NUCLEOTIDE SEQUENCE [LARGE SCALE GENOMIC DNA]</scope>
    <source>
        <strain evidence="3">RWD-64-598 SS2</strain>
    </source>
</reference>
<feature type="non-terminal residue" evidence="2">
    <location>
        <position position="1"/>
    </location>
</feature>
<evidence type="ECO:0000313" key="2">
    <source>
        <dbReference type="EMBL" id="EIW84084.1"/>
    </source>
</evidence>
<dbReference type="PANTHER" id="PTHR38695:SF1">
    <property type="entry name" value="AMINO ACID PERMEASE_ SLC12A DOMAIN-CONTAINING PROTEIN"/>
    <property type="match status" value="1"/>
</dbReference>
<dbReference type="InterPro" id="IPR040841">
    <property type="entry name" value="Luciferase_dom"/>
</dbReference>